<reference evidence="1" key="1">
    <citation type="submission" date="2014-11" db="EMBL/GenBank/DDBJ databases">
        <authorList>
            <person name="Amaro Gonzalez C."/>
        </authorList>
    </citation>
    <scope>NUCLEOTIDE SEQUENCE</scope>
</reference>
<reference evidence="1" key="2">
    <citation type="journal article" date="2015" name="Fish Shellfish Immunol.">
        <title>Early steps in the European eel (Anguilla anguilla)-Vibrio vulnificus interaction in the gills: Role of the RtxA13 toxin.</title>
        <authorList>
            <person name="Callol A."/>
            <person name="Pajuelo D."/>
            <person name="Ebbesson L."/>
            <person name="Teles M."/>
            <person name="MacKenzie S."/>
            <person name="Amaro C."/>
        </authorList>
    </citation>
    <scope>NUCLEOTIDE SEQUENCE</scope>
</reference>
<accession>A0A0E9PJH8</accession>
<name>A0A0E9PJH8_ANGAN</name>
<dbReference type="EMBL" id="GBXM01104574">
    <property type="protein sequence ID" value="JAH04003.1"/>
    <property type="molecule type" value="Transcribed_RNA"/>
</dbReference>
<organism evidence="1">
    <name type="scientific">Anguilla anguilla</name>
    <name type="common">European freshwater eel</name>
    <name type="synonym">Muraena anguilla</name>
    <dbReference type="NCBI Taxonomy" id="7936"/>
    <lineage>
        <taxon>Eukaryota</taxon>
        <taxon>Metazoa</taxon>
        <taxon>Chordata</taxon>
        <taxon>Craniata</taxon>
        <taxon>Vertebrata</taxon>
        <taxon>Euteleostomi</taxon>
        <taxon>Actinopterygii</taxon>
        <taxon>Neopterygii</taxon>
        <taxon>Teleostei</taxon>
        <taxon>Anguilliformes</taxon>
        <taxon>Anguillidae</taxon>
        <taxon>Anguilla</taxon>
    </lineage>
</organism>
<sequence>MAYEELKREYNKYRKKASDAQLNPLEYIAMAAFSKNICSCYDLPIPGGPCSLAGPAQQVQRGHRRD</sequence>
<dbReference type="AlphaFoldDB" id="A0A0E9PJH8"/>
<proteinExistence type="predicted"/>
<protein>
    <submittedName>
        <fullName evidence="1">Uncharacterized protein</fullName>
    </submittedName>
</protein>
<evidence type="ECO:0000313" key="1">
    <source>
        <dbReference type="EMBL" id="JAH04003.1"/>
    </source>
</evidence>